<dbReference type="Pfam" id="PF05350">
    <property type="entry name" value="GSK-3_bind"/>
    <property type="match status" value="1"/>
</dbReference>
<proteinExistence type="inferred from homology"/>
<sequence length="110" mass="12397">MPVVDDSDLDSCEIDSLACEIKENLSLSSVGPYRSKARIGYWCRQSSNHPYKRRRETEAASINADDPNEFLQELLNKGRLIQEAVHRLRLETAVVSDGNDDNILCADQTD</sequence>
<keyword evidence="3" id="KW-1185">Reference proteome</keyword>
<evidence type="ECO:0000313" key="2">
    <source>
        <dbReference type="EMBL" id="BES90263.1"/>
    </source>
</evidence>
<dbReference type="Proteomes" id="UP001307889">
    <property type="component" value="Chromosome 2"/>
</dbReference>
<dbReference type="EMBL" id="AP028910">
    <property type="protein sequence ID" value="BES90263.1"/>
    <property type="molecule type" value="Genomic_DNA"/>
</dbReference>
<dbReference type="InterPro" id="IPR008014">
    <property type="entry name" value="GSK3-bd"/>
</dbReference>
<comment type="similarity">
    <text evidence="1">Belongs to the GSK-3-binding protein family.</text>
</comment>
<name>A0ABN7AE35_9HEMI</name>
<evidence type="ECO:0000256" key="1">
    <source>
        <dbReference type="ARBA" id="ARBA00010422"/>
    </source>
</evidence>
<gene>
    <name evidence="2" type="ORF">NTJ_03071</name>
</gene>
<accession>A0ABN7AE35</accession>
<evidence type="ECO:0000313" key="3">
    <source>
        <dbReference type="Proteomes" id="UP001307889"/>
    </source>
</evidence>
<reference evidence="2 3" key="1">
    <citation type="submission" date="2023-09" db="EMBL/GenBank/DDBJ databases">
        <title>Nesidiocoris tenuis whole genome shotgun sequence.</title>
        <authorList>
            <person name="Shibata T."/>
            <person name="Shimoda M."/>
            <person name="Kobayashi T."/>
            <person name="Uehara T."/>
        </authorList>
    </citation>
    <scope>NUCLEOTIDE SEQUENCE [LARGE SCALE GENOMIC DNA]</scope>
    <source>
        <strain evidence="2 3">Japan</strain>
    </source>
</reference>
<protein>
    <submittedName>
        <fullName evidence="2">Uncharacterized protein</fullName>
    </submittedName>
</protein>
<organism evidence="2 3">
    <name type="scientific">Nesidiocoris tenuis</name>
    <dbReference type="NCBI Taxonomy" id="355587"/>
    <lineage>
        <taxon>Eukaryota</taxon>
        <taxon>Metazoa</taxon>
        <taxon>Ecdysozoa</taxon>
        <taxon>Arthropoda</taxon>
        <taxon>Hexapoda</taxon>
        <taxon>Insecta</taxon>
        <taxon>Pterygota</taxon>
        <taxon>Neoptera</taxon>
        <taxon>Paraneoptera</taxon>
        <taxon>Hemiptera</taxon>
        <taxon>Heteroptera</taxon>
        <taxon>Panheteroptera</taxon>
        <taxon>Cimicomorpha</taxon>
        <taxon>Miridae</taxon>
        <taxon>Dicyphina</taxon>
        <taxon>Nesidiocoris</taxon>
    </lineage>
</organism>